<organism evidence="1 2">
    <name type="scientific">Priestia koreensis</name>
    <dbReference type="NCBI Taxonomy" id="284581"/>
    <lineage>
        <taxon>Bacteria</taxon>
        <taxon>Bacillati</taxon>
        <taxon>Bacillota</taxon>
        <taxon>Bacilli</taxon>
        <taxon>Bacillales</taxon>
        <taxon>Bacillaceae</taxon>
        <taxon>Priestia</taxon>
    </lineage>
</organism>
<comment type="caution">
    <text evidence="1">The sequence shown here is derived from an EMBL/GenBank/DDBJ whole genome shotgun (WGS) entry which is preliminary data.</text>
</comment>
<dbReference type="STRING" id="284581.AMD01_12730"/>
<dbReference type="OrthoDB" id="2987886at2"/>
<dbReference type="AlphaFoldDB" id="A0A0M0L4F6"/>
<dbReference type="Pfam" id="PF09991">
    <property type="entry name" value="DUF2232"/>
    <property type="match status" value="1"/>
</dbReference>
<dbReference type="InterPro" id="IPR018710">
    <property type="entry name" value="DUF2232"/>
</dbReference>
<protein>
    <recommendedName>
        <fullName evidence="3">DUF2232 domain-containing protein</fullName>
    </recommendedName>
</protein>
<dbReference type="EMBL" id="LILC01000015">
    <property type="protein sequence ID" value="KOO45934.1"/>
    <property type="molecule type" value="Genomic_DNA"/>
</dbReference>
<gene>
    <name evidence="1" type="ORF">AMD01_12730</name>
</gene>
<keyword evidence="2" id="KW-1185">Reference proteome</keyword>
<dbReference type="PANTHER" id="PTHR41324:SF1">
    <property type="entry name" value="DUF2232 DOMAIN-CONTAINING PROTEIN"/>
    <property type="match status" value="1"/>
</dbReference>
<dbReference type="Proteomes" id="UP000037558">
    <property type="component" value="Unassembled WGS sequence"/>
</dbReference>
<reference evidence="2" key="1">
    <citation type="submission" date="2015-08" db="EMBL/GenBank/DDBJ databases">
        <title>Fjat-14210 dsm16467.</title>
        <authorList>
            <person name="Liu B."/>
            <person name="Wang J."/>
            <person name="Zhu Y."/>
            <person name="Liu G."/>
            <person name="Chen Q."/>
            <person name="Chen Z."/>
            <person name="Lan J."/>
            <person name="Che J."/>
            <person name="Ge C."/>
            <person name="Shi H."/>
            <person name="Pan Z."/>
            <person name="Liu X."/>
        </authorList>
    </citation>
    <scope>NUCLEOTIDE SEQUENCE [LARGE SCALE GENOMIC DNA]</scope>
    <source>
        <strain evidence="2">DSM 16467</strain>
    </source>
</reference>
<evidence type="ECO:0000313" key="2">
    <source>
        <dbReference type="Proteomes" id="UP000037558"/>
    </source>
</evidence>
<evidence type="ECO:0000313" key="1">
    <source>
        <dbReference type="EMBL" id="KOO45934.1"/>
    </source>
</evidence>
<dbReference type="PANTHER" id="PTHR41324">
    <property type="entry name" value="MEMBRANE PROTEIN-RELATED"/>
    <property type="match status" value="1"/>
</dbReference>
<dbReference type="PATRIC" id="fig|284581.3.peg.1532"/>
<proteinExistence type="predicted"/>
<sequence>MKGMRYLTEGALMLAIYMCMLLISLYIPVINIIVMLLLPLPFIFYTMRHHWKKSLLLLVASLLLTVLLSPLSLPVTFMAGTGGITLGYFYQKKESGYAALVNGTVVYCLNLVLFFIVAKSLFHVDFQALMDKSLDQSINQSQRLIGQIGPGQIRSEEEKQIAMLKKQFNDMKYILPSMMLLFGMLLTFLNHIVARPILKRLKHDVPRMGPFSEFQLPRIILWFYLISILLSFIQFPDGSFMFMAINNVAFLLQILILLQGFAVIFSFFKQKKMPIFIPIILMFFSFFIPLLLQIVRILGIIDLGFNLRRRHSPK</sequence>
<evidence type="ECO:0008006" key="3">
    <source>
        <dbReference type="Google" id="ProtNLM"/>
    </source>
</evidence>
<accession>A0A0M0L4F6</accession>
<name>A0A0M0L4F6_9BACI</name>